<evidence type="ECO:0000256" key="4">
    <source>
        <dbReference type="RuleBase" id="RU361279"/>
    </source>
</evidence>
<dbReference type="Pfam" id="PF01812">
    <property type="entry name" value="5-FTHF_cyc-lig"/>
    <property type="match status" value="1"/>
</dbReference>
<gene>
    <name evidence="5" type="ORF">EBB06_07260</name>
</gene>
<keyword evidence="5" id="KW-0436">Ligase</keyword>
<dbReference type="SUPFAM" id="SSF100950">
    <property type="entry name" value="NagB/RpiA/CoA transferase-like"/>
    <property type="match status" value="1"/>
</dbReference>
<comment type="catalytic activity">
    <reaction evidence="4">
        <text>(6S)-5-formyl-5,6,7,8-tetrahydrofolate + ATP = (6R)-5,10-methenyltetrahydrofolate + ADP + phosphate</text>
        <dbReference type="Rhea" id="RHEA:10488"/>
        <dbReference type="ChEBI" id="CHEBI:30616"/>
        <dbReference type="ChEBI" id="CHEBI:43474"/>
        <dbReference type="ChEBI" id="CHEBI:57455"/>
        <dbReference type="ChEBI" id="CHEBI:57457"/>
        <dbReference type="ChEBI" id="CHEBI:456216"/>
        <dbReference type="EC" id="6.3.3.2"/>
    </reaction>
</comment>
<dbReference type="Gene3D" id="3.40.50.10420">
    <property type="entry name" value="NagB/RpiA/CoA transferase-like"/>
    <property type="match status" value="1"/>
</dbReference>
<comment type="caution">
    <text evidence="5">The sequence shown here is derived from an EMBL/GenBank/DDBJ whole genome shotgun (WGS) entry which is preliminary data.</text>
</comment>
<evidence type="ECO:0000313" key="5">
    <source>
        <dbReference type="EMBL" id="RXZ43960.1"/>
    </source>
</evidence>
<dbReference type="InterPro" id="IPR037171">
    <property type="entry name" value="NagB/RpiA_transferase-like"/>
</dbReference>
<dbReference type="NCBIfam" id="TIGR02727">
    <property type="entry name" value="MTHFS_bact"/>
    <property type="match status" value="1"/>
</dbReference>
<dbReference type="InterPro" id="IPR024185">
    <property type="entry name" value="FTHF_cligase-like_sf"/>
</dbReference>
<dbReference type="InterPro" id="IPR002698">
    <property type="entry name" value="FTHF_cligase"/>
</dbReference>
<comment type="similarity">
    <text evidence="1 4">Belongs to the 5-formyltetrahydrofolate cyclo-ligase family.</text>
</comment>
<evidence type="ECO:0000256" key="2">
    <source>
        <dbReference type="ARBA" id="ARBA00022741"/>
    </source>
</evidence>
<sequence length="203" mass="23377">MGRPEFFQTEADVHDKSVLRRTLRRTRASLPPAYRDAVAARLPRLARALIGRGKRLGAYVASGSELDLTPLMNAALWRGARVFVPSIPRRHRRLWFTEVDGRGRWYREPRYHLWEYHGPRSRAESLDVLFVPLVGVDAHGFRLGQGGGFYDSSLHFRRHRRVGRKPLIVGVAFDCQKVDAVPREPWDVRLDALLTESGLLRFR</sequence>
<name>A0ABY0FCT5_9NEIS</name>
<proteinExistence type="inferred from homology"/>
<comment type="cofactor">
    <cofactor evidence="4">
        <name>Mg(2+)</name>
        <dbReference type="ChEBI" id="CHEBI:18420"/>
    </cofactor>
</comment>
<evidence type="ECO:0000256" key="1">
    <source>
        <dbReference type="ARBA" id="ARBA00010638"/>
    </source>
</evidence>
<dbReference type="EC" id="6.3.3.2" evidence="4"/>
<keyword evidence="6" id="KW-1185">Reference proteome</keyword>
<evidence type="ECO:0000313" key="6">
    <source>
        <dbReference type="Proteomes" id="UP000290682"/>
    </source>
</evidence>
<accession>A0ABY0FCT5</accession>
<keyword evidence="4" id="KW-0460">Magnesium</keyword>
<dbReference type="PANTHER" id="PTHR23407">
    <property type="entry name" value="ATPASE INHIBITOR/5-FORMYLTETRAHYDROFOLATE CYCLO-LIGASE"/>
    <property type="match status" value="1"/>
</dbReference>
<reference evidence="5 6" key="1">
    <citation type="submission" date="2018-10" db="EMBL/GenBank/DDBJ databases">
        <title>Draft genome of Fastidiocella sp. strain 375T, a bacterium isolated from a karstic cave dripping water.</title>
        <authorList>
            <person name="Coelho C."/>
            <person name="Verissimo A."/>
            <person name="Tiago I."/>
        </authorList>
    </citation>
    <scope>NUCLEOTIDE SEQUENCE [LARGE SCALE GENOMIC DNA]</scope>
    <source>
        <strain evidence="5 6">CAVE-375</strain>
    </source>
</reference>
<keyword evidence="2 4" id="KW-0547">Nucleotide-binding</keyword>
<protein>
    <recommendedName>
        <fullName evidence="4">5-formyltetrahydrofolate cyclo-ligase</fullName>
        <ecNumber evidence="4">6.3.3.2</ecNumber>
    </recommendedName>
</protein>
<dbReference type="EMBL" id="REGR01000005">
    <property type="protein sequence ID" value="RXZ43960.1"/>
    <property type="molecule type" value="Genomic_DNA"/>
</dbReference>
<dbReference type="PIRSF" id="PIRSF006806">
    <property type="entry name" value="FTHF_cligase"/>
    <property type="match status" value="1"/>
</dbReference>
<dbReference type="PANTHER" id="PTHR23407:SF1">
    <property type="entry name" value="5-FORMYLTETRAHYDROFOLATE CYCLO-LIGASE"/>
    <property type="match status" value="1"/>
</dbReference>
<dbReference type="Proteomes" id="UP000290682">
    <property type="component" value="Unassembled WGS sequence"/>
</dbReference>
<evidence type="ECO:0000256" key="3">
    <source>
        <dbReference type="ARBA" id="ARBA00022840"/>
    </source>
</evidence>
<keyword evidence="4" id="KW-0479">Metal-binding</keyword>
<organism evidence="5 6">
    <name type="scientific">Crenobacter cavernae</name>
    <dbReference type="NCBI Taxonomy" id="2290923"/>
    <lineage>
        <taxon>Bacteria</taxon>
        <taxon>Pseudomonadati</taxon>
        <taxon>Pseudomonadota</taxon>
        <taxon>Betaproteobacteria</taxon>
        <taxon>Neisseriales</taxon>
        <taxon>Neisseriaceae</taxon>
        <taxon>Crenobacter</taxon>
    </lineage>
</organism>
<keyword evidence="3 4" id="KW-0067">ATP-binding</keyword>
<dbReference type="GO" id="GO:0030272">
    <property type="term" value="F:5-formyltetrahydrofolate cyclo-ligase activity"/>
    <property type="evidence" value="ECO:0007669"/>
    <property type="project" value="UniProtKB-EC"/>
</dbReference>